<evidence type="ECO:0000313" key="2">
    <source>
        <dbReference type="Proteomes" id="UP000614047"/>
    </source>
</evidence>
<protein>
    <submittedName>
        <fullName evidence="1">Uncharacterized protein</fullName>
    </submittedName>
</protein>
<dbReference type="EMBL" id="JADOUA010000001">
    <property type="protein sequence ID" value="MBG6091702.1"/>
    <property type="molecule type" value="Genomic_DNA"/>
</dbReference>
<reference evidence="1" key="1">
    <citation type="submission" date="2020-11" db="EMBL/GenBank/DDBJ databases">
        <title>Sequencing the genomes of 1000 actinobacteria strains.</title>
        <authorList>
            <person name="Klenk H.-P."/>
        </authorList>
    </citation>
    <scope>NUCLEOTIDE SEQUENCE</scope>
    <source>
        <strain evidence="1">DSM 43175</strain>
    </source>
</reference>
<dbReference type="AlphaFoldDB" id="A0A931DLI2"/>
<organism evidence="1 2">
    <name type="scientific">Actinomadura viridis</name>
    <dbReference type="NCBI Taxonomy" id="58110"/>
    <lineage>
        <taxon>Bacteria</taxon>
        <taxon>Bacillati</taxon>
        <taxon>Actinomycetota</taxon>
        <taxon>Actinomycetes</taxon>
        <taxon>Streptosporangiales</taxon>
        <taxon>Thermomonosporaceae</taxon>
        <taxon>Actinomadura</taxon>
    </lineage>
</organism>
<proteinExistence type="predicted"/>
<gene>
    <name evidence="1" type="ORF">IW256_005815</name>
</gene>
<keyword evidence="2" id="KW-1185">Reference proteome</keyword>
<dbReference type="Proteomes" id="UP000614047">
    <property type="component" value="Unassembled WGS sequence"/>
</dbReference>
<comment type="caution">
    <text evidence="1">The sequence shown here is derived from an EMBL/GenBank/DDBJ whole genome shotgun (WGS) entry which is preliminary data.</text>
</comment>
<name>A0A931DLI2_9ACTN</name>
<dbReference type="RefSeq" id="WP_197013981.1">
    <property type="nucleotide sequence ID" value="NZ_BAABES010000002.1"/>
</dbReference>
<sequence length="308" mass="33100">MTPNRRTPPLPNIPPAKVPAVRPYIPPTWAKYIKGDFNGMSTLAGKLYAFAQAGNPRVDELTKQVNGLLGYQYSVSYSGSSADSFKASYGQDAAMMSAINKLISAAAGIIDTLASRLATLEQRIEIFLSDGFQQGYFLQDENFRKTNYPSPNPGSANYTMYSSKTDEFDKLFRKCSEEAQKARELAAAELSKVADALMEGLDYYRTKTGTAGTLDPKGLLRTGQLAWYSPRIEALRKELGENKADLGPQQTDLKSVLKDMQSIGAGAQQVGDVISAIPAPPAQRAGETLSAAGGVLSGLAGAGEYFAK</sequence>
<accession>A0A931DLI2</accession>
<evidence type="ECO:0000313" key="1">
    <source>
        <dbReference type="EMBL" id="MBG6091702.1"/>
    </source>
</evidence>